<gene>
    <name evidence="2" type="ORF">DDQ68_01400</name>
</gene>
<dbReference type="OrthoDB" id="9812528at2"/>
<dbReference type="EMBL" id="CP029145">
    <property type="protein sequence ID" value="AWM31560.1"/>
    <property type="molecule type" value="Genomic_DNA"/>
</dbReference>
<dbReference type="InterPro" id="IPR002491">
    <property type="entry name" value="ABC_transptr_periplasmic_BD"/>
</dbReference>
<feature type="domain" description="Fe/B12 periplasmic-binding" evidence="1">
    <location>
        <begin position="120"/>
        <end position="394"/>
    </location>
</feature>
<dbReference type="SUPFAM" id="SSF53807">
    <property type="entry name" value="Helical backbone' metal receptor"/>
    <property type="match status" value="1"/>
</dbReference>
<evidence type="ECO:0000313" key="2">
    <source>
        <dbReference type="EMBL" id="AWM31560.1"/>
    </source>
</evidence>
<dbReference type="Pfam" id="PF01497">
    <property type="entry name" value="Peripla_BP_2"/>
    <property type="match status" value="1"/>
</dbReference>
<protein>
    <submittedName>
        <fullName evidence="2">ABC transporter substrate-binding protein</fullName>
    </submittedName>
</protein>
<name>A0A2Z3GSD4_9BACT</name>
<evidence type="ECO:0000259" key="1">
    <source>
        <dbReference type="PROSITE" id="PS50983"/>
    </source>
</evidence>
<keyword evidence="3" id="KW-1185">Reference proteome</keyword>
<dbReference type="PANTHER" id="PTHR30535:SF34">
    <property type="entry name" value="MOLYBDATE-BINDING PROTEIN MOLA"/>
    <property type="match status" value="1"/>
</dbReference>
<sequence>MPNPPLPAGCAGGKPPFFAVWRTLTLSALLLVGPRPGVGQTTISPAATPRAAVAGAPRGRTAVQYAKGFTISYVAGGKLVTILSPFEQKTTATRYLLVPRGAGRPAGYADAHVIETPLRSLVALSSMHVALADFLGAADLVVGLGSFKYASAAPVRQRIAAGKIYEVGQGKELNNEELIAHHPDLVMATGWPGESLARFQTLEAAGVPVMINSEWVETTPLARAEWVKVLAALLNKEDLVNRKFDQVARSYHRLAALGHYAAQRPKVVVGLPFKDVWYVPDTDSYLTQFLRDAGCTYAWDQARAPSGSLALSFETVAPVALTADYWLQTGTAATKADILAQDARYAAFAPFQTGRVYNNNRRTNAQGSNDYWESGAVRPDLVLSDLIKILHPELLPSWQLYYYQWLK</sequence>
<organism evidence="2 3">
    <name type="scientific">Hymenobacter nivis</name>
    <dbReference type="NCBI Taxonomy" id="1850093"/>
    <lineage>
        <taxon>Bacteria</taxon>
        <taxon>Pseudomonadati</taxon>
        <taxon>Bacteroidota</taxon>
        <taxon>Cytophagia</taxon>
        <taxon>Cytophagales</taxon>
        <taxon>Hymenobacteraceae</taxon>
        <taxon>Hymenobacter</taxon>
    </lineage>
</organism>
<reference evidence="3" key="1">
    <citation type="submission" date="2018-04" db="EMBL/GenBank/DDBJ databases">
        <title>Complete genome of Antarctic heterotrophic bacterium Hymenobacter nivis.</title>
        <authorList>
            <person name="Terashima M."/>
        </authorList>
    </citation>
    <scope>NUCLEOTIDE SEQUENCE [LARGE SCALE GENOMIC DNA]</scope>
    <source>
        <strain evidence="3">NBRC 111535</strain>
    </source>
</reference>
<dbReference type="PROSITE" id="PS50983">
    <property type="entry name" value="FE_B12_PBP"/>
    <property type="match status" value="1"/>
</dbReference>
<dbReference type="PANTHER" id="PTHR30535">
    <property type="entry name" value="VITAMIN B12-BINDING PROTEIN"/>
    <property type="match status" value="1"/>
</dbReference>
<evidence type="ECO:0000313" key="3">
    <source>
        <dbReference type="Proteomes" id="UP000245999"/>
    </source>
</evidence>
<dbReference type="KEGG" id="hnv:DDQ68_01400"/>
<dbReference type="AlphaFoldDB" id="A0A2Z3GSD4"/>
<dbReference type="GO" id="GO:0071281">
    <property type="term" value="P:cellular response to iron ion"/>
    <property type="evidence" value="ECO:0007669"/>
    <property type="project" value="TreeGrafter"/>
</dbReference>
<proteinExistence type="predicted"/>
<accession>A0A2Z3GSD4</accession>
<dbReference type="Gene3D" id="3.40.50.1980">
    <property type="entry name" value="Nitrogenase molybdenum iron protein domain"/>
    <property type="match status" value="2"/>
</dbReference>
<dbReference type="InterPro" id="IPR050902">
    <property type="entry name" value="ABC_Transporter_SBP"/>
</dbReference>
<dbReference type="Proteomes" id="UP000245999">
    <property type="component" value="Chromosome"/>
</dbReference>